<evidence type="ECO:0000313" key="4">
    <source>
        <dbReference type="Proteomes" id="UP000214746"/>
    </source>
</evidence>
<sequence length="197" mass="22191">MWTGARRWKKRCVLVDDLIRQGKVRYIGCSNFPAWMLAKSLWVSDVKNLCSFISVQPKYNLISREAEKELQPLCVDQGVGMIIYSPVEGGILTGKYDCGIPAGSRVDESNPQLLDRAAKMRLHVQRLQQPLRVLREVADELGRTRSQVSLNWLINRPAVSSAIIGATRPEQIEENVGATGWTMPPELVKKLEDAFEL</sequence>
<comment type="caution">
    <text evidence="3">The sequence shown here is derived from an EMBL/GenBank/DDBJ whole genome shotgun (WGS) entry which is preliminary data.</text>
</comment>
<reference evidence="3" key="1">
    <citation type="submission" date="2018-06" db="EMBL/GenBank/DDBJ databases">
        <title>Paenibacillus xerothermodurans sp. nov. an extremely dry heat resistant spore forming bacterium isolated from the soil of Cape Canaveral, Florida.</title>
        <authorList>
            <person name="Seuylemezian A."/>
            <person name="Kaur N."/>
            <person name="Patil P."/>
            <person name="Patil P."/>
            <person name="Mayilraj S."/>
            <person name="Vaishampayan P."/>
        </authorList>
    </citation>
    <scope>NUCLEOTIDE SEQUENCE [LARGE SCALE GENOMIC DNA]</scope>
    <source>
        <strain evidence="3">ATCC 27380</strain>
    </source>
</reference>
<dbReference type="Pfam" id="PF00248">
    <property type="entry name" value="Aldo_ket_red"/>
    <property type="match status" value="1"/>
</dbReference>
<dbReference type="InterPro" id="IPR050523">
    <property type="entry name" value="AKR_Detox_Biosynth"/>
</dbReference>
<accession>A0A2W1NDQ5</accession>
<dbReference type="GO" id="GO:0005829">
    <property type="term" value="C:cytosol"/>
    <property type="evidence" value="ECO:0007669"/>
    <property type="project" value="TreeGrafter"/>
</dbReference>
<organism evidence="3 4">
    <name type="scientific">Paenibacillus xerothermodurans</name>
    <dbReference type="NCBI Taxonomy" id="1977292"/>
    <lineage>
        <taxon>Bacteria</taxon>
        <taxon>Bacillati</taxon>
        <taxon>Bacillota</taxon>
        <taxon>Bacilli</taxon>
        <taxon>Bacillales</taxon>
        <taxon>Paenibacillaceae</taxon>
        <taxon>Paenibacillus</taxon>
    </lineage>
</organism>
<evidence type="ECO:0000259" key="2">
    <source>
        <dbReference type="Pfam" id="PF00248"/>
    </source>
</evidence>
<dbReference type="Gene3D" id="3.20.20.100">
    <property type="entry name" value="NADP-dependent oxidoreductase domain"/>
    <property type="match status" value="1"/>
</dbReference>
<dbReference type="PANTHER" id="PTHR43364:SF4">
    <property type="entry name" value="NAD(P)-LINKED OXIDOREDUCTASE SUPERFAMILY PROTEIN"/>
    <property type="match status" value="1"/>
</dbReference>
<evidence type="ECO:0000313" key="3">
    <source>
        <dbReference type="EMBL" id="PZE21740.1"/>
    </source>
</evidence>
<evidence type="ECO:0000256" key="1">
    <source>
        <dbReference type="ARBA" id="ARBA00023002"/>
    </source>
</evidence>
<dbReference type="PANTHER" id="PTHR43364">
    <property type="entry name" value="NADH-SPECIFIC METHYLGLYOXAL REDUCTASE-RELATED"/>
    <property type="match status" value="1"/>
</dbReference>
<feature type="domain" description="NADP-dependent oxidoreductase" evidence="2">
    <location>
        <begin position="15"/>
        <end position="193"/>
    </location>
</feature>
<dbReference type="Proteomes" id="UP000214746">
    <property type="component" value="Unassembled WGS sequence"/>
</dbReference>
<dbReference type="OrthoDB" id="9773828at2"/>
<dbReference type="EMBL" id="NHRJ02000002">
    <property type="protein sequence ID" value="PZE21740.1"/>
    <property type="molecule type" value="Genomic_DNA"/>
</dbReference>
<protein>
    <submittedName>
        <fullName evidence="3">Aldo/keto reductase</fullName>
    </submittedName>
</protein>
<name>A0A2W1NDQ5_PAEXE</name>
<proteinExistence type="predicted"/>
<dbReference type="GO" id="GO:0016491">
    <property type="term" value="F:oxidoreductase activity"/>
    <property type="evidence" value="ECO:0007669"/>
    <property type="project" value="UniProtKB-KW"/>
</dbReference>
<dbReference type="SUPFAM" id="SSF51430">
    <property type="entry name" value="NAD(P)-linked oxidoreductase"/>
    <property type="match status" value="1"/>
</dbReference>
<dbReference type="InterPro" id="IPR036812">
    <property type="entry name" value="NAD(P)_OxRdtase_dom_sf"/>
</dbReference>
<dbReference type="AlphaFoldDB" id="A0A2W1NDQ5"/>
<dbReference type="InterPro" id="IPR023210">
    <property type="entry name" value="NADP_OxRdtase_dom"/>
</dbReference>
<keyword evidence="1" id="KW-0560">Oxidoreductase</keyword>
<gene>
    <name evidence="3" type="ORF">CBW46_004815</name>
</gene>
<keyword evidence="4" id="KW-1185">Reference proteome</keyword>